<keyword evidence="4" id="KW-1185">Reference proteome</keyword>
<keyword evidence="1" id="KW-0175">Coiled coil</keyword>
<dbReference type="Proteomes" id="UP000013827">
    <property type="component" value="Unassembled WGS sequence"/>
</dbReference>
<dbReference type="KEGG" id="ehx:EMIHUDRAFT_218210"/>
<reference evidence="4" key="1">
    <citation type="journal article" date="2013" name="Nature">
        <title>Pan genome of the phytoplankton Emiliania underpins its global distribution.</title>
        <authorList>
            <person name="Read B.A."/>
            <person name="Kegel J."/>
            <person name="Klute M.J."/>
            <person name="Kuo A."/>
            <person name="Lefebvre S.C."/>
            <person name="Maumus F."/>
            <person name="Mayer C."/>
            <person name="Miller J."/>
            <person name="Monier A."/>
            <person name="Salamov A."/>
            <person name="Young J."/>
            <person name="Aguilar M."/>
            <person name="Claverie J.M."/>
            <person name="Frickenhaus S."/>
            <person name="Gonzalez K."/>
            <person name="Herman E.K."/>
            <person name="Lin Y.C."/>
            <person name="Napier J."/>
            <person name="Ogata H."/>
            <person name="Sarno A.F."/>
            <person name="Shmutz J."/>
            <person name="Schroeder D."/>
            <person name="de Vargas C."/>
            <person name="Verret F."/>
            <person name="von Dassow P."/>
            <person name="Valentin K."/>
            <person name="Van de Peer Y."/>
            <person name="Wheeler G."/>
            <person name="Dacks J.B."/>
            <person name="Delwiche C.F."/>
            <person name="Dyhrman S.T."/>
            <person name="Glockner G."/>
            <person name="John U."/>
            <person name="Richards T."/>
            <person name="Worden A.Z."/>
            <person name="Zhang X."/>
            <person name="Grigoriev I.V."/>
            <person name="Allen A.E."/>
            <person name="Bidle K."/>
            <person name="Borodovsky M."/>
            <person name="Bowler C."/>
            <person name="Brownlee C."/>
            <person name="Cock J.M."/>
            <person name="Elias M."/>
            <person name="Gladyshev V.N."/>
            <person name="Groth M."/>
            <person name="Guda C."/>
            <person name="Hadaegh A."/>
            <person name="Iglesias-Rodriguez M.D."/>
            <person name="Jenkins J."/>
            <person name="Jones B.M."/>
            <person name="Lawson T."/>
            <person name="Leese F."/>
            <person name="Lindquist E."/>
            <person name="Lobanov A."/>
            <person name="Lomsadze A."/>
            <person name="Malik S.B."/>
            <person name="Marsh M.E."/>
            <person name="Mackinder L."/>
            <person name="Mock T."/>
            <person name="Mueller-Roeber B."/>
            <person name="Pagarete A."/>
            <person name="Parker M."/>
            <person name="Probert I."/>
            <person name="Quesneville H."/>
            <person name="Raines C."/>
            <person name="Rensing S.A."/>
            <person name="Riano-Pachon D.M."/>
            <person name="Richier S."/>
            <person name="Rokitta S."/>
            <person name="Shiraiwa Y."/>
            <person name="Soanes D.M."/>
            <person name="van der Giezen M."/>
            <person name="Wahlund T.M."/>
            <person name="Williams B."/>
            <person name="Wilson W."/>
            <person name="Wolfe G."/>
            <person name="Wurch L.L."/>
        </authorList>
    </citation>
    <scope>NUCLEOTIDE SEQUENCE</scope>
</reference>
<dbReference type="RefSeq" id="XP_005760118.1">
    <property type="nucleotide sequence ID" value="XM_005760061.1"/>
</dbReference>
<sequence>MCTPTQDVWQPAGCVSCRAAKRKKTNIGGTYLKRRRTPVERFPAGAAEGKKPAGRDSKKPAAASKPKGKKGKVGDKAVQPQINLRTGKPYVRGGPYTKKSDTIHGLKAGARNSNLKEKTTAQAANVTVEELATERADAMLVEMQKEKLEKQLADAKAALTKLKSEQEEAEREYQSRMLQAAKETAEQLRAEFQRGLEMGARLVSGGITAAFPAPH</sequence>
<dbReference type="GeneID" id="17253813"/>
<proteinExistence type="predicted"/>
<accession>A0A0D3I8V4</accession>
<reference evidence="3" key="2">
    <citation type="submission" date="2024-10" db="UniProtKB">
        <authorList>
            <consortium name="EnsemblProtists"/>
        </authorList>
    </citation>
    <scope>IDENTIFICATION</scope>
</reference>
<protein>
    <submittedName>
        <fullName evidence="3">Uncharacterized protein</fullName>
    </submittedName>
</protein>
<dbReference type="PaxDb" id="2903-EOD07689"/>
<dbReference type="EnsemblProtists" id="EOD07689">
    <property type="protein sequence ID" value="EOD07689"/>
    <property type="gene ID" value="EMIHUDRAFT_218210"/>
</dbReference>
<dbReference type="HOGENOM" id="CLU_1285395_0_0_1"/>
<dbReference type="AlphaFoldDB" id="A0A0D3I8V4"/>
<feature type="coiled-coil region" evidence="1">
    <location>
        <begin position="131"/>
        <end position="198"/>
    </location>
</feature>
<evidence type="ECO:0000313" key="4">
    <source>
        <dbReference type="Proteomes" id="UP000013827"/>
    </source>
</evidence>
<evidence type="ECO:0000256" key="2">
    <source>
        <dbReference type="SAM" id="MobiDB-lite"/>
    </source>
</evidence>
<evidence type="ECO:0000256" key="1">
    <source>
        <dbReference type="SAM" id="Coils"/>
    </source>
</evidence>
<feature type="compositionally biased region" description="Basic and acidic residues" evidence="2">
    <location>
        <begin position="48"/>
        <end position="59"/>
    </location>
</feature>
<feature type="region of interest" description="Disordered" evidence="2">
    <location>
        <begin position="25"/>
        <end position="102"/>
    </location>
</feature>
<evidence type="ECO:0000313" key="3">
    <source>
        <dbReference type="EnsemblProtists" id="EOD07689"/>
    </source>
</evidence>
<organism evidence="3 4">
    <name type="scientific">Emiliania huxleyi (strain CCMP1516)</name>
    <dbReference type="NCBI Taxonomy" id="280463"/>
    <lineage>
        <taxon>Eukaryota</taxon>
        <taxon>Haptista</taxon>
        <taxon>Haptophyta</taxon>
        <taxon>Prymnesiophyceae</taxon>
        <taxon>Isochrysidales</taxon>
        <taxon>Noelaerhabdaceae</taxon>
        <taxon>Emiliania</taxon>
    </lineage>
</organism>
<name>A0A0D3I8V4_EMIH1</name>